<dbReference type="CDD" id="cd17267">
    <property type="entry name" value="RMtype1_S_EcoAO83I-TRD1-CR1_like"/>
    <property type="match status" value="1"/>
</dbReference>
<dbReference type="GO" id="GO:0003677">
    <property type="term" value="F:DNA binding"/>
    <property type="evidence" value="ECO:0007669"/>
    <property type="project" value="UniProtKB-KW"/>
</dbReference>
<keyword evidence="3" id="KW-0238">DNA-binding</keyword>
<evidence type="ECO:0000259" key="4">
    <source>
        <dbReference type="Pfam" id="PF01420"/>
    </source>
</evidence>
<dbReference type="InterPro" id="IPR044946">
    <property type="entry name" value="Restrct_endonuc_typeI_TRD_sf"/>
</dbReference>
<name>A0A5C4VQN4_9ACTN</name>
<keyword evidence="6" id="KW-1185">Reference proteome</keyword>
<proteinExistence type="inferred from homology"/>
<feature type="domain" description="Type I restriction modification DNA specificity" evidence="4">
    <location>
        <begin position="6"/>
        <end position="148"/>
    </location>
</feature>
<dbReference type="CDD" id="cd16961">
    <property type="entry name" value="RMtype1_S_TRD-CR_like"/>
    <property type="match status" value="1"/>
</dbReference>
<dbReference type="PANTHER" id="PTHR30408">
    <property type="entry name" value="TYPE-1 RESTRICTION ENZYME ECOKI SPECIFICITY PROTEIN"/>
    <property type="match status" value="1"/>
</dbReference>
<dbReference type="Gene3D" id="3.90.220.20">
    <property type="entry name" value="DNA methylase specificity domains"/>
    <property type="match status" value="2"/>
</dbReference>
<organism evidence="5 6">
    <name type="scientific">Nocardioides albidus</name>
    <dbReference type="NCBI Taxonomy" id="1517589"/>
    <lineage>
        <taxon>Bacteria</taxon>
        <taxon>Bacillati</taxon>
        <taxon>Actinomycetota</taxon>
        <taxon>Actinomycetes</taxon>
        <taxon>Propionibacteriales</taxon>
        <taxon>Nocardioidaceae</taxon>
        <taxon>Nocardioides</taxon>
    </lineage>
</organism>
<evidence type="ECO:0000256" key="1">
    <source>
        <dbReference type="ARBA" id="ARBA00010923"/>
    </source>
</evidence>
<sequence length="393" mass="42803">MTVDNWRPCEWGDLAELKYGRALKGYRDGRGSTTVFGTNGPVGTTEADPHGAGPGVIVGRKGAYRGIHYSPGPFYVIDTAFWLEPVNEVDIRWAYYELLTHDINTMDSGSAIPSTSRDAFYKMPVLLPPLDDQRRIVAVLGSLDDKIASCLKAIGLAEALGDALLRERLTVDADGEPLWRPEPLGEALAVLETGSRPRGGIKDIDGGVVSLGAENIQSAGVSRAKRFKYVTEDFAEKMTRGVLQDGDVLVYKDGGKPGNFIPHVSAFGEGFPVARAVINEHVYRVRTKAPVTQGLLYWVLRSEWLDREMRNRGTGAAIPGINSTNFRSLPFPSLPQEAIANLGPTLDSLLKRMLMLGSEIATLEETRDALLPELISGRLRVGAVDGVLEEVLM</sequence>
<dbReference type="Proteomes" id="UP000313231">
    <property type="component" value="Unassembled WGS sequence"/>
</dbReference>
<accession>A0A5C4VQN4</accession>
<comment type="caution">
    <text evidence="5">The sequence shown here is derived from an EMBL/GenBank/DDBJ whole genome shotgun (WGS) entry which is preliminary data.</text>
</comment>
<dbReference type="Pfam" id="PF01420">
    <property type="entry name" value="Methylase_S"/>
    <property type="match status" value="1"/>
</dbReference>
<gene>
    <name evidence="5" type="ORF">FHP29_18100</name>
</gene>
<dbReference type="SUPFAM" id="SSF116734">
    <property type="entry name" value="DNA methylase specificity domain"/>
    <property type="match status" value="2"/>
</dbReference>
<dbReference type="EMBL" id="VDMP01000026">
    <property type="protein sequence ID" value="TNM37695.1"/>
    <property type="molecule type" value="Genomic_DNA"/>
</dbReference>
<dbReference type="PANTHER" id="PTHR30408:SF12">
    <property type="entry name" value="TYPE I RESTRICTION ENZYME MJAVIII SPECIFICITY SUBUNIT"/>
    <property type="match status" value="1"/>
</dbReference>
<evidence type="ECO:0000313" key="6">
    <source>
        <dbReference type="Proteomes" id="UP000313231"/>
    </source>
</evidence>
<evidence type="ECO:0000256" key="3">
    <source>
        <dbReference type="ARBA" id="ARBA00023125"/>
    </source>
</evidence>
<dbReference type="InterPro" id="IPR000055">
    <property type="entry name" value="Restrct_endonuc_typeI_TRD"/>
</dbReference>
<evidence type="ECO:0000313" key="5">
    <source>
        <dbReference type="EMBL" id="TNM37695.1"/>
    </source>
</evidence>
<protein>
    <recommendedName>
        <fullName evidence="4">Type I restriction modification DNA specificity domain-containing protein</fullName>
    </recommendedName>
</protein>
<comment type="similarity">
    <text evidence="1">Belongs to the type-I restriction system S methylase family.</text>
</comment>
<dbReference type="OrthoDB" id="9798929at2"/>
<reference evidence="5 6" key="1">
    <citation type="journal article" date="2016" name="Int. J. Syst. Evol. Microbiol.">
        <title>Nocardioides albidus sp. nov., an actinobacterium isolated from garden soil.</title>
        <authorList>
            <person name="Singh H."/>
            <person name="Du J."/>
            <person name="Trinh H."/>
            <person name="Won K."/>
            <person name="Yang J.E."/>
            <person name="Yin C."/>
            <person name="Kook M."/>
            <person name="Yi T.H."/>
        </authorList>
    </citation>
    <scope>NUCLEOTIDE SEQUENCE [LARGE SCALE GENOMIC DNA]</scope>
    <source>
        <strain evidence="5 6">CCTCC AB 2015297</strain>
    </source>
</reference>
<evidence type="ECO:0000256" key="2">
    <source>
        <dbReference type="ARBA" id="ARBA00022747"/>
    </source>
</evidence>
<dbReference type="GO" id="GO:0009307">
    <property type="term" value="P:DNA restriction-modification system"/>
    <property type="evidence" value="ECO:0007669"/>
    <property type="project" value="UniProtKB-KW"/>
</dbReference>
<dbReference type="AlphaFoldDB" id="A0A5C4VQN4"/>
<dbReference type="RefSeq" id="WP_139624241.1">
    <property type="nucleotide sequence ID" value="NZ_VDMP01000026.1"/>
</dbReference>
<dbReference type="InterPro" id="IPR052021">
    <property type="entry name" value="Type-I_RS_S_subunit"/>
</dbReference>
<keyword evidence="2" id="KW-0680">Restriction system</keyword>